<dbReference type="EMBL" id="JAUEPH010000001">
    <property type="protein sequence ID" value="MDN3202930.1"/>
    <property type="molecule type" value="Genomic_DNA"/>
</dbReference>
<keyword evidence="2" id="KW-1185">Reference proteome</keyword>
<dbReference type="Proteomes" id="UP001171916">
    <property type="component" value="Unassembled WGS sequence"/>
</dbReference>
<comment type="caution">
    <text evidence="1">The sequence shown here is derived from an EMBL/GenBank/DDBJ whole genome shotgun (WGS) entry which is preliminary data.</text>
</comment>
<gene>
    <name evidence="1" type="ORF">QVH07_02160</name>
</gene>
<name>A0ABT7Y8W0_9BACT</name>
<dbReference type="PANTHER" id="PTHR34822:SF1">
    <property type="entry name" value="GRPB FAMILY PROTEIN"/>
    <property type="match status" value="1"/>
</dbReference>
<proteinExistence type="predicted"/>
<accession>A0ABT7Y8W0</accession>
<dbReference type="SUPFAM" id="SSF81301">
    <property type="entry name" value="Nucleotidyltransferase"/>
    <property type="match status" value="1"/>
</dbReference>
<evidence type="ECO:0000313" key="1">
    <source>
        <dbReference type="EMBL" id="MDN3202930.1"/>
    </source>
</evidence>
<protein>
    <submittedName>
        <fullName evidence="1">GrpB family protein</fullName>
    </submittedName>
</protein>
<dbReference type="InterPro" id="IPR007344">
    <property type="entry name" value="GrpB/CoaE"/>
</dbReference>
<dbReference type="RefSeq" id="WP_289998485.1">
    <property type="nucleotide sequence ID" value="NZ_JAUEPH010000001.1"/>
</dbReference>
<dbReference type="Pfam" id="PF04229">
    <property type="entry name" value="GrpB"/>
    <property type="match status" value="1"/>
</dbReference>
<evidence type="ECO:0000313" key="2">
    <source>
        <dbReference type="Proteomes" id="UP001171916"/>
    </source>
</evidence>
<sequence>MAEKTLNDLNREDWNRLFPIELVNHNPEWERLFEKEKKRILDHVDNSFLLRIEHFGSTAIPGIMSKPYIDLIIEIPRESLFDQELITQFEKIGYSHFEVPEREGIDAYSSFGKGYRLDGIKEQIFHIHMCPANNYMWRQIAFRDYLKTNPERAKAYEELKLKLISRYSNDRGAYVNGKSGFVYETLQMIEREIA</sequence>
<organism evidence="1 2">
    <name type="scientific">Algoriphagus sediminis</name>
    <dbReference type="NCBI Taxonomy" id="3057113"/>
    <lineage>
        <taxon>Bacteria</taxon>
        <taxon>Pseudomonadati</taxon>
        <taxon>Bacteroidota</taxon>
        <taxon>Cytophagia</taxon>
        <taxon>Cytophagales</taxon>
        <taxon>Cyclobacteriaceae</taxon>
        <taxon>Algoriphagus</taxon>
    </lineage>
</organism>
<dbReference type="Gene3D" id="3.30.460.10">
    <property type="entry name" value="Beta Polymerase, domain 2"/>
    <property type="match status" value="1"/>
</dbReference>
<dbReference type="PANTHER" id="PTHR34822">
    <property type="entry name" value="GRPB DOMAIN PROTEIN (AFU_ORTHOLOGUE AFUA_1G01530)"/>
    <property type="match status" value="1"/>
</dbReference>
<reference evidence="1" key="1">
    <citation type="submission" date="2023-06" db="EMBL/GenBank/DDBJ databases">
        <title>Robiginitalea aurantiacus sp. nov. and Algoriphagus sediminis sp. nov., isolated from coastal sediment.</title>
        <authorList>
            <person name="Zhou Z.Y."/>
            <person name="An J."/>
            <person name="Jia Y.W."/>
            <person name="Du Z.J."/>
        </authorList>
    </citation>
    <scope>NUCLEOTIDE SEQUENCE</scope>
    <source>
        <strain evidence="1">C2-7</strain>
    </source>
</reference>
<dbReference type="InterPro" id="IPR043519">
    <property type="entry name" value="NT_sf"/>
</dbReference>